<reference evidence="2 3" key="1">
    <citation type="submission" date="2014-04" db="EMBL/GenBank/DDBJ databases">
        <title>Pseudoalteromonas galatheae sp. nov., isolated from a deep-sea polychaete near Canal Concepcion, Chile.</title>
        <authorList>
            <person name="Machado H.R."/>
            <person name="Gram L."/>
            <person name="Vynne N.G."/>
        </authorList>
    </citation>
    <scope>NUCLEOTIDE SEQUENCE [LARGE SCALE GENOMIC DNA]</scope>
    <source>
        <strain evidence="2 3">KMM216</strain>
    </source>
</reference>
<evidence type="ECO:0008006" key="4">
    <source>
        <dbReference type="Google" id="ProtNLM"/>
    </source>
</evidence>
<dbReference type="RefSeq" id="WP_033028362.1">
    <property type="nucleotide sequence ID" value="NZ_JJNZ01000003.1"/>
</dbReference>
<feature type="region of interest" description="Disordered" evidence="1">
    <location>
        <begin position="52"/>
        <end position="75"/>
    </location>
</feature>
<dbReference type="EMBL" id="JJNZ01000003">
    <property type="protein sequence ID" value="KDC53434.1"/>
    <property type="molecule type" value="Genomic_DNA"/>
</dbReference>
<gene>
    <name evidence="2" type="ORF">DC53_01005</name>
</gene>
<feature type="compositionally biased region" description="Polar residues" evidence="1">
    <location>
        <begin position="53"/>
        <end position="63"/>
    </location>
</feature>
<evidence type="ECO:0000313" key="3">
    <source>
        <dbReference type="Proteomes" id="UP000027154"/>
    </source>
</evidence>
<organism evidence="2 3">
    <name type="scientific">Pseudoalteromonas fuliginea</name>
    <dbReference type="NCBI Taxonomy" id="1872678"/>
    <lineage>
        <taxon>Bacteria</taxon>
        <taxon>Pseudomonadati</taxon>
        <taxon>Pseudomonadota</taxon>
        <taxon>Gammaproteobacteria</taxon>
        <taxon>Alteromonadales</taxon>
        <taxon>Pseudoalteromonadaceae</taxon>
        <taxon>Pseudoalteromonas</taxon>
    </lineage>
</organism>
<name>A0ABD3YEN3_9GAMM</name>
<dbReference type="Proteomes" id="UP000027154">
    <property type="component" value="Unassembled WGS sequence"/>
</dbReference>
<dbReference type="AlphaFoldDB" id="A0ABD3YEN3"/>
<accession>A0ABD3YEN3</accession>
<protein>
    <recommendedName>
        <fullName evidence="4">CopG family transcriptional regulator</fullName>
    </recommendedName>
</protein>
<evidence type="ECO:0000313" key="2">
    <source>
        <dbReference type="EMBL" id="KDC53434.1"/>
    </source>
</evidence>
<proteinExistence type="predicted"/>
<sequence>MARQSISLTEQNDLWLRNHVENVGDYANKSELVNDLIRRARRAEVINSKLVKSEQSGFSTQSADEMLAEFKSSTK</sequence>
<evidence type="ECO:0000256" key="1">
    <source>
        <dbReference type="SAM" id="MobiDB-lite"/>
    </source>
</evidence>
<comment type="caution">
    <text evidence="2">The sequence shown here is derived from an EMBL/GenBank/DDBJ whole genome shotgun (WGS) entry which is preliminary data.</text>
</comment>